<dbReference type="eggNOG" id="KOG2742">
    <property type="taxonomic scope" value="Eukaryota"/>
</dbReference>
<protein>
    <recommendedName>
        <fullName evidence="8">Oxidoreductase</fullName>
    </recommendedName>
</protein>
<dbReference type="InterPro" id="IPR000683">
    <property type="entry name" value="Gfo/Idh/MocA-like_OxRdtase_N"/>
</dbReference>
<dbReference type="Gene3D" id="3.40.50.720">
    <property type="entry name" value="NAD(P)-binding Rossmann-like Domain"/>
    <property type="match status" value="1"/>
</dbReference>
<feature type="domain" description="Gfo/Idh/MocA-like oxidoreductase N-terminal" evidence="3">
    <location>
        <begin position="10"/>
        <end position="129"/>
    </location>
</feature>
<evidence type="ECO:0000259" key="4">
    <source>
        <dbReference type="Pfam" id="PF22725"/>
    </source>
</evidence>
<dbReference type="AlphaFoldDB" id="J3NXL1"/>
<evidence type="ECO:0000256" key="1">
    <source>
        <dbReference type="ARBA" id="ARBA00010928"/>
    </source>
</evidence>
<gene>
    <name evidence="6" type="primary">20346475</name>
    <name evidence="5" type="ORF">GGTG_06017</name>
</gene>
<dbReference type="InterPro" id="IPR036291">
    <property type="entry name" value="NAD(P)-bd_dom_sf"/>
</dbReference>
<evidence type="ECO:0000259" key="3">
    <source>
        <dbReference type="Pfam" id="PF01408"/>
    </source>
</evidence>
<evidence type="ECO:0000313" key="7">
    <source>
        <dbReference type="Proteomes" id="UP000006039"/>
    </source>
</evidence>
<dbReference type="GO" id="GO:0000166">
    <property type="term" value="F:nucleotide binding"/>
    <property type="evidence" value="ECO:0007669"/>
    <property type="project" value="InterPro"/>
</dbReference>
<reference evidence="6" key="5">
    <citation type="submission" date="2018-04" db="UniProtKB">
        <authorList>
            <consortium name="EnsemblFungi"/>
        </authorList>
    </citation>
    <scope>IDENTIFICATION</scope>
    <source>
        <strain evidence="6">R3-111a-1</strain>
    </source>
</reference>
<accession>J3NXL1</accession>
<dbReference type="EMBL" id="GL385397">
    <property type="protein sequence ID" value="EJT76093.1"/>
    <property type="molecule type" value="Genomic_DNA"/>
</dbReference>
<dbReference type="VEuPathDB" id="FungiDB:GGTG_06017"/>
<dbReference type="InterPro" id="IPR055170">
    <property type="entry name" value="GFO_IDH_MocA-like_dom"/>
</dbReference>
<reference evidence="7" key="1">
    <citation type="submission" date="2010-07" db="EMBL/GenBank/DDBJ databases">
        <title>The genome sequence of Gaeumannomyces graminis var. tritici strain R3-111a-1.</title>
        <authorList>
            <consortium name="The Broad Institute Genome Sequencing Platform"/>
            <person name="Ma L.-J."/>
            <person name="Dead R."/>
            <person name="Young S."/>
            <person name="Zeng Q."/>
            <person name="Koehrsen M."/>
            <person name="Alvarado L."/>
            <person name="Berlin A."/>
            <person name="Chapman S.B."/>
            <person name="Chen Z."/>
            <person name="Freedman E."/>
            <person name="Gellesch M."/>
            <person name="Goldberg J."/>
            <person name="Griggs A."/>
            <person name="Gujja S."/>
            <person name="Heilman E.R."/>
            <person name="Heiman D."/>
            <person name="Hepburn T."/>
            <person name="Howarth C."/>
            <person name="Jen D."/>
            <person name="Larson L."/>
            <person name="Mehta T."/>
            <person name="Neiman D."/>
            <person name="Pearson M."/>
            <person name="Roberts A."/>
            <person name="Saif S."/>
            <person name="Shea T."/>
            <person name="Shenoy N."/>
            <person name="Sisk P."/>
            <person name="Stolte C."/>
            <person name="Sykes S."/>
            <person name="Walk T."/>
            <person name="White J."/>
            <person name="Yandava C."/>
            <person name="Haas B."/>
            <person name="Nusbaum C."/>
            <person name="Birren B."/>
        </authorList>
    </citation>
    <scope>NUCLEOTIDE SEQUENCE [LARGE SCALE GENOMIC DNA]</scope>
    <source>
        <strain evidence="7">R3-111a-1</strain>
    </source>
</reference>
<evidence type="ECO:0008006" key="8">
    <source>
        <dbReference type="Google" id="ProtNLM"/>
    </source>
</evidence>
<dbReference type="Pfam" id="PF01408">
    <property type="entry name" value="GFO_IDH_MocA"/>
    <property type="match status" value="1"/>
</dbReference>
<dbReference type="PANTHER" id="PTHR43708:SF5">
    <property type="entry name" value="CONSERVED EXPRESSED OXIDOREDUCTASE (EUROFUNG)-RELATED"/>
    <property type="match status" value="1"/>
</dbReference>
<dbReference type="InterPro" id="IPR051317">
    <property type="entry name" value="Gfo/Idh/MocA_oxidoreduct"/>
</dbReference>
<dbReference type="EnsemblFungi" id="EJT76093">
    <property type="protein sequence ID" value="EJT76093"/>
    <property type="gene ID" value="GGTG_06017"/>
</dbReference>
<dbReference type="GO" id="GO:0016491">
    <property type="term" value="F:oxidoreductase activity"/>
    <property type="evidence" value="ECO:0007669"/>
    <property type="project" value="UniProtKB-KW"/>
</dbReference>
<dbReference type="PANTHER" id="PTHR43708">
    <property type="entry name" value="CONSERVED EXPRESSED OXIDOREDUCTASE (EUROFUNG)"/>
    <property type="match status" value="1"/>
</dbReference>
<evidence type="ECO:0000313" key="5">
    <source>
        <dbReference type="EMBL" id="EJT76093.1"/>
    </source>
</evidence>
<dbReference type="RefSeq" id="XP_009222093.1">
    <property type="nucleotide sequence ID" value="XM_009223829.1"/>
</dbReference>
<evidence type="ECO:0000256" key="2">
    <source>
        <dbReference type="ARBA" id="ARBA00023002"/>
    </source>
</evidence>
<reference evidence="5" key="3">
    <citation type="submission" date="2010-09" db="EMBL/GenBank/DDBJ databases">
        <title>Annotation of Gaeumannomyces graminis var. tritici R3-111a-1.</title>
        <authorList>
            <consortium name="The Broad Institute Genome Sequencing Platform"/>
            <person name="Ma L.-J."/>
            <person name="Dead R."/>
            <person name="Young S.K."/>
            <person name="Zeng Q."/>
            <person name="Gargeya S."/>
            <person name="Fitzgerald M."/>
            <person name="Haas B."/>
            <person name="Abouelleil A."/>
            <person name="Alvarado L."/>
            <person name="Arachchi H.M."/>
            <person name="Berlin A."/>
            <person name="Brown A."/>
            <person name="Chapman S.B."/>
            <person name="Chen Z."/>
            <person name="Dunbar C."/>
            <person name="Freedman E."/>
            <person name="Gearin G."/>
            <person name="Gellesch M."/>
            <person name="Goldberg J."/>
            <person name="Griggs A."/>
            <person name="Gujja S."/>
            <person name="Heiman D."/>
            <person name="Howarth C."/>
            <person name="Larson L."/>
            <person name="Lui A."/>
            <person name="MacDonald P.J.P."/>
            <person name="Mehta T."/>
            <person name="Montmayeur A."/>
            <person name="Murphy C."/>
            <person name="Neiman D."/>
            <person name="Pearson M."/>
            <person name="Priest M."/>
            <person name="Roberts A."/>
            <person name="Saif S."/>
            <person name="Shea T."/>
            <person name="Shenoy N."/>
            <person name="Sisk P."/>
            <person name="Stolte C."/>
            <person name="Sykes S."/>
            <person name="Yandava C."/>
            <person name="Wortman J."/>
            <person name="Nusbaum C."/>
            <person name="Birren B."/>
        </authorList>
    </citation>
    <scope>NUCLEOTIDE SEQUENCE</scope>
    <source>
        <strain evidence="5">R3-111a-1</strain>
    </source>
</reference>
<sequence>MSEGDASKVFNVGVVGYGMSAKVFHIPFIKLTDGLTLHSIVQRSPSDANSAPKDHPSIKHQTSVDALLADPEVDMVVITTTPDSHHAITKQALEAGKHVLVEKPFVPASALADELATLASQRGLVLCVYQNRRWDADFTTLKKLIDDGELGRVYELNTHFDRHRAARPTNWKASLPMDRGGGVVFDLGTHLLDQVYVLFGKPSAVSAKFVSQRDGRIVSGAGGLDDEPDSIDALLTYADAGVLVHVRAGVLSAEVDQPRFWARGSRGTYRKTGLDRQEDQLKAGMVGTEADFGRDPASCPAGRLARVADDGSVSEVDWPNTEPPPTYFEFYRRLAAALRTGREEDVPVPAGQAADVLRIIEAMRESAKTGRDVAPA</sequence>
<keyword evidence="2" id="KW-0560">Oxidoreductase</keyword>
<proteinExistence type="inferred from homology"/>
<dbReference type="SUPFAM" id="SSF51735">
    <property type="entry name" value="NAD(P)-binding Rossmann-fold domains"/>
    <property type="match status" value="1"/>
</dbReference>
<dbReference type="GeneID" id="20346475"/>
<evidence type="ECO:0000313" key="6">
    <source>
        <dbReference type="EnsemblFungi" id="EJT76093"/>
    </source>
</evidence>
<comment type="similarity">
    <text evidence="1">Belongs to the Gfo/Idh/MocA family.</text>
</comment>
<reference evidence="5" key="2">
    <citation type="submission" date="2010-07" db="EMBL/GenBank/DDBJ databases">
        <authorList>
            <consortium name="The Broad Institute Genome Sequencing Platform"/>
            <consortium name="Broad Institute Genome Sequencing Center for Infectious Disease"/>
            <person name="Ma L.-J."/>
            <person name="Dead R."/>
            <person name="Young S."/>
            <person name="Zeng Q."/>
            <person name="Koehrsen M."/>
            <person name="Alvarado L."/>
            <person name="Berlin A."/>
            <person name="Chapman S.B."/>
            <person name="Chen Z."/>
            <person name="Freedman E."/>
            <person name="Gellesch M."/>
            <person name="Goldberg J."/>
            <person name="Griggs A."/>
            <person name="Gujja S."/>
            <person name="Heilman E.R."/>
            <person name="Heiman D."/>
            <person name="Hepburn T."/>
            <person name="Howarth C."/>
            <person name="Jen D."/>
            <person name="Larson L."/>
            <person name="Mehta T."/>
            <person name="Neiman D."/>
            <person name="Pearson M."/>
            <person name="Roberts A."/>
            <person name="Saif S."/>
            <person name="Shea T."/>
            <person name="Shenoy N."/>
            <person name="Sisk P."/>
            <person name="Stolte C."/>
            <person name="Sykes S."/>
            <person name="Walk T."/>
            <person name="White J."/>
            <person name="Yandava C."/>
            <person name="Haas B."/>
            <person name="Nusbaum C."/>
            <person name="Birren B."/>
        </authorList>
    </citation>
    <scope>NUCLEOTIDE SEQUENCE</scope>
    <source>
        <strain evidence="5">R3-111a-1</strain>
    </source>
</reference>
<organism evidence="5">
    <name type="scientific">Gaeumannomyces tritici (strain R3-111a-1)</name>
    <name type="common">Wheat and barley take-all root rot fungus</name>
    <name type="synonym">Gaeumannomyces graminis var. tritici</name>
    <dbReference type="NCBI Taxonomy" id="644352"/>
    <lineage>
        <taxon>Eukaryota</taxon>
        <taxon>Fungi</taxon>
        <taxon>Dikarya</taxon>
        <taxon>Ascomycota</taxon>
        <taxon>Pezizomycotina</taxon>
        <taxon>Sordariomycetes</taxon>
        <taxon>Sordariomycetidae</taxon>
        <taxon>Magnaporthales</taxon>
        <taxon>Magnaporthaceae</taxon>
        <taxon>Gaeumannomyces</taxon>
    </lineage>
</organism>
<name>J3NXL1_GAET3</name>
<dbReference type="Proteomes" id="UP000006039">
    <property type="component" value="Unassembled WGS sequence"/>
</dbReference>
<feature type="domain" description="GFO/IDH/MocA-like oxidoreductase" evidence="4">
    <location>
        <begin position="138"/>
        <end position="270"/>
    </location>
</feature>
<keyword evidence="7" id="KW-1185">Reference proteome</keyword>
<dbReference type="Pfam" id="PF22725">
    <property type="entry name" value="GFO_IDH_MocA_C3"/>
    <property type="match status" value="1"/>
</dbReference>
<reference evidence="6" key="4">
    <citation type="journal article" date="2015" name="G3 (Bethesda)">
        <title>Genome sequences of three phytopathogenic species of the Magnaporthaceae family of fungi.</title>
        <authorList>
            <person name="Okagaki L.H."/>
            <person name="Nunes C.C."/>
            <person name="Sailsbery J."/>
            <person name="Clay B."/>
            <person name="Brown D."/>
            <person name="John T."/>
            <person name="Oh Y."/>
            <person name="Young N."/>
            <person name="Fitzgerald M."/>
            <person name="Haas B.J."/>
            <person name="Zeng Q."/>
            <person name="Young S."/>
            <person name="Adiconis X."/>
            <person name="Fan L."/>
            <person name="Levin J.Z."/>
            <person name="Mitchell T.K."/>
            <person name="Okubara P.A."/>
            <person name="Farman M.L."/>
            <person name="Kohn L.M."/>
            <person name="Birren B."/>
            <person name="Ma L.-J."/>
            <person name="Dean R.A."/>
        </authorList>
    </citation>
    <scope>NUCLEOTIDE SEQUENCE</scope>
    <source>
        <strain evidence="6">R3-111a-1</strain>
    </source>
</reference>
<dbReference type="Gene3D" id="3.30.360.10">
    <property type="entry name" value="Dihydrodipicolinate Reductase, domain 2"/>
    <property type="match status" value="1"/>
</dbReference>
<dbReference type="HOGENOM" id="CLU_023194_19_2_1"/>
<dbReference type="OrthoDB" id="2129491at2759"/>
<dbReference type="STRING" id="644352.J3NXL1"/>